<dbReference type="AlphaFoldDB" id="A0A940S1R0"/>
<evidence type="ECO:0000313" key="2">
    <source>
        <dbReference type="Proteomes" id="UP000670475"/>
    </source>
</evidence>
<gene>
    <name evidence="1" type="ORF">JFN87_33070</name>
</gene>
<keyword evidence="2" id="KW-1185">Reference proteome</keyword>
<dbReference type="Proteomes" id="UP000670475">
    <property type="component" value="Unassembled WGS sequence"/>
</dbReference>
<feature type="non-terminal residue" evidence="1">
    <location>
        <position position="1"/>
    </location>
</feature>
<name>A0A940S1R0_9ACTN</name>
<evidence type="ECO:0000313" key="1">
    <source>
        <dbReference type="EMBL" id="MBP0462234.1"/>
    </source>
</evidence>
<protein>
    <submittedName>
        <fullName evidence="1">ADP-ribosylglycohydrolase family protein</fullName>
    </submittedName>
</protein>
<sequence length="60" mass="5737">GALAGAVGGAGALPASWRDACSTLAGCALPRLAGVDLVRLAARLTAAETAFTATEGPSNP</sequence>
<reference evidence="1" key="1">
    <citation type="submission" date="2021-03" db="EMBL/GenBank/DDBJ databases">
        <title>Whole genome sequence of Streptomyces bomunensis MMS17-BM035.</title>
        <authorList>
            <person name="Lee J.H."/>
        </authorList>
    </citation>
    <scope>NUCLEOTIDE SEQUENCE</scope>
    <source>
        <strain evidence="1">MMS17-BM035</strain>
    </source>
</reference>
<comment type="caution">
    <text evidence="1">The sequence shown here is derived from an EMBL/GenBank/DDBJ whole genome shotgun (WGS) entry which is preliminary data.</text>
</comment>
<proteinExistence type="predicted"/>
<organism evidence="1 2">
    <name type="scientific">Streptomyces montanisoli</name>
    <dbReference type="NCBI Taxonomy" id="2798581"/>
    <lineage>
        <taxon>Bacteria</taxon>
        <taxon>Bacillati</taxon>
        <taxon>Actinomycetota</taxon>
        <taxon>Actinomycetes</taxon>
        <taxon>Kitasatosporales</taxon>
        <taxon>Streptomycetaceae</taxon>
        <taxon>Streptomyces</taxon>
    </lineage>
</organism>
<dbReference type="EMBL" id="JAGIQL010000348">
    <property type="protein sequence ID" value="MBP0462234.1"/>
    <property type="molecule type" value="Genomic_DNA"/>
</dbReference>
<accession>A0A940S1R0</accession>